<reference evidence="1 2" key="1">
    <citation type="submission" date="2014-10" db="EMBL/GenBank/DDBJ databases">
        <title>Draft genome of the hookworm Ancylostoma caninum.</title>
        <authorList>
            <person name="Mitreva M."/>
        </authorList>
    </citation>
    <scope>NUCLEOTIDE SEQUENCE [LARGE SCALE GENOMIC DNA]</scope>
    <source>
        <strain evidence="1 2">Baltimore</strain>
    </source>
</reference>
<dbReference type="AlphaFoldDB" id="A0A368GD71"/>
<dbReference type="OrthoDB" id="5870050at2759"/>
<accession>A0A368GD71</accession>
<dbReference type="Proteomes" id="UP000252519">
    <property type="component" value="Unassembled WGS sequence"/>
</dbReference>
<dbReference type="InterPro" id="IPR052797">
    <property type="entry name" value="RegFact_GeneExpr_CellDeath"/>
</dbReference>
<dbReference type="STRING" id="29170.A0A368GD71"/>
<protein>
    <recommendedName>
        <fullName evidence="3">MULE transposase domain-containing protein</fullName>
    </recommendedName>
</protein>
<gene>
    <name evidence="1" type="ORF">ANCCAN_12847</name>
</gene>
<evidence type="ECO:0000313" key="2">
    <source>
        <dbReference type="Proteomes" id="UP000252519"/>
    </source>
</evidence>
<dbReference type="PANTHER" id="PTHR33936:SF24">
    <property type="entry name" value="C2H2-TYPE DOMAIN-CONTAINING PROTEIN"/>
    <property type="match status" value="1"/>
</dbReference>
<comment type="caution">
    <text evidence="1">The sequence shown here is derived from an EMBL/GenBank/DDBJ whole genome shotgun (WGS) entry which is preliminary data.</text>
</comment>
<keyword evidence="2" id="KW-1185">Reference proteome</keyword>
<name>A0A368GD71_ANCCA</name>
<dbReference type="PANTHER" id="PTHR33936">
    <property type="entry name" value="PROTEIN CBG17840"/>
    <property type="match status" value="1"/>
</dbReference>
<evidence type="ECO:0008006" key="3">
    <source>
        <dbReference type="Google" id="ProtNLM"/>
    </source>
</evidence>
<sequence>MSFKNHEELASYCYSIQNEDKEWFNLMRDRNCTSFYCRSSTGAGKVHYFRCNRSGPSDVHGESRLRRSKKQHAYCPAFLNMWKNDDGTINVKACFGHLGHDINPALLRWSEEQEEFLKLMIEDKFKPLKFRESKLFYTTSQDLNNVMRKFNLCPGLRDKDDLTSLSIRASENNPEDGIRSLRMPTGSSRRHFAMAFLLSGTMTSRDVKIVFDEIKKLFPNFSSKFVLSDEALAFFDGSKASFPKSRAILLFCKFHMLQTWNRNAKTYVKGTLLKRLGIAFSKLLRAQQEAAFQSRMTAPLTFLTNSGGLQIVDYLRREYLGPDKIKRWAGFHRPGVVMNKSMYGERWHHRMEKERNTNDRMDYLVGLLICAIRELEVSLEIGNYAIVNNVVKRLIYKENDALLGHLLQIAEMMRCLTISCLPYTLPKPGQPKLRLQEKRRIALQEI</sequence>
<proteinExistence type="predicted"/>
<evidence type="ECO:0000313" key="1">
    <source>
        <dbReference type="EMBL" id="RCN41209.1"/>
    </source>
</evidence>
<dbReference type="EMBL" id="JOJR01000246">
    <property type="protein sequence ID" value="RCN41209.1"/>
    <property type="molecule type" value="Genomic_DNA"/>
</dbReference>
<organism evidence="1 2">
    <name type="scientific">Ancylostoma caninum</name>
    <name type="common">Dog hookworm</name>
    <dbReference type="NCBI Taxonomy" id="29170"/>
    <lineage>
        <taxon>Eukaryota</taxon>
        <taxon>Metazoa</taxon>
        <taxon>Ecdysozoa</taxon>
        <taxon>Nematoda</taxon>
        <taxon>Chromadorea</taxon>
        <taxon>Rhabditida</taxon>
        <taxon>Rhabditina</taxon>
        <taxon>Rhabditomorpha</taxon>
        <taxon>Strongyloidea</taxon>
        <taxon>Ancylostomatidae</taxon>
        <taxon>Ancylostomatinae</taxon>
        <taxon>Ancylostoma</taxon>
    </lineage>
</organism>